<dbReference type="AlphaFoldDB" id="A0A7M2X3Q9"/>
<reference evidence="2 3" key="1">
    <citation type="submission" date="2020-10" db="EMBL/GenBank/DDBJ databases">
        <title>Wide distribution of Phycisphaera-like planctomycetes from WD2101 soil group in peatlands and genome analysis of the first cultivated representative.</title>
        <authorList>
            <person name="Dedysh S.N."/>
            <person name="Beletsky A.V."/>
            <person name="Ivanova A."/>
            <person name="Kulichevskaya I.S."/>
            <person name="Suzina N.E."/>
            <person name="Philippov D.A."/>
            <person name="Rakitin A.L."/>
            <person name="Mardanov A.V."/>
            <person name="Ravin N.V."/>
        </authorList>
    </citation>
    <scope>NUCLEOTIDE SEQUENCE [LARGE SCALE GENOMIC DNA]</scope>
    <source>
        <strain evidence="2 3">M1803</strain>
    </source>
</reference>
<dbReference type="KEGG" id="hbs:IPV69_11560"/>
<evidence type="ECO:0008006" key="4">
    <source>
        <dbReference type="Google" id="ProtNLM"/>
    </source>
</evidence>
<sequence>MTRPICALLALLCCALPARADDPWVVYPGGDGAGKGKHIILVSGDEEYRSEECLPQLGKILATRHGFKCTVLFPIDDKGEINPKHTSNISGLEALGSADLMIILTRFRNLPDAQMKHIDDFLKAGKPVIGLRTATHAFNGIKGDFAKYNNGYKGPEKEWTDGFGRLILGEMWISHHGAHKGESTIGIFAPDAAGNPLLNGIKDGEIWGATDVYGVRLPLPGDSKPLVLGQVSKRAANATKEEIAKDKNYMLRPNDIKVEGKKNDPMMPVAWTKSYTVPGGKEGKAFATTMGSATDIENEALRRLIVNAAYQLVGLSVPEKADVGIVGVYEPSAFGFGGYKTGLKPADYQLK</sequence>
<gene>
    <name evidence="2" type="ORF">IPV69_11560</name>
</gene>
<feature type="chain" id="PRO_5034613877" description="ThuA-like domain-containing protein" evidence="1">
    <location>
        <begin position="21"/>
        <end position="351"/>
    </location>
</feature>
<evidence type="ECO:0000256" key="1">
    <source>
        <dbReference type="SAM" id="SignalP"/>
    </source>
</evidence>
<organism evidence="2 3">
    <name type="scientific">Humisphaera borealis</name>
    <dbReference type="NCBI Taxonomy" id="2807512"/>
    <lineage>
        <taxon>Bacteria</taxon>
        <taxon>Pseudomonadati</taxon>
        <taxon>Planctomycetota</taxon>
        <taxon>Phycisphaerae</taxon>
        <taxon>Tepidisphaerales</taxon>
        <taxon>Tepidisphaeraceae</taxon>
        <taxon>Humisphaera</taxon>
    </lineage>
</organism>
<dbReference type="InterPro" id="IPR029062">
    <property type="entry name" value="Class_I_gatase-like"/>
</dbReference>
<feature type="signal peptide" evidence="1">
    <location>
        <begin position="1"/>
        <end position="20"/>
    </location>
</feature>
<dbReference type="Gene3D" id="3.40.50.880">
    <property type="match status" value="1"/>
</dbReference>
<accession>A0A7M2X3Q9</accession>
<protein>
    <recommendedName>
        <fullName evidence="4">ThuA-like domain-containing protein</fullName>
    </recommendedName>
</protein>
<proteinExistence type="predicted"/>
<evidence type="ECO:0000313" key="2">
    <source>
        <dbReference type="EMBL" id="QOV92407.1"/>
    </source>
</evidence>
<name>A0A7M2X3Q9_9BACT</name>
<keyword evidence="3" id="KW-1185">Reference proteome</keyword>
<dbReference type="EMBL" id="CP063458">
    <property type="protein sequence ID" value="QOV92407.1"/>
    <property type="molecule type" value="Genomic_DNA"/>
</dbReference>
<evidence type="ECO:0000313" key="3">
    <source>
        <dbReference type="Proteomes" id="UP000593765"/>
    </source>
</evidence>
<keyword evidence="1" id="KW-0732">Signal</keyword>
<dbReference type="SUPFAM" id="SSF52317">
    <property type="entry name" value="Class I glutamine amidotransferase-like"/>
    <property type="match status" value="1"/>
</dbReference>
<dbReference type="Proteomes" id="UP000593765">
    <property type="component" value="Chromosome"/>
</dbReference>